<dbReference type="InterPro" id="IPR036390">
    <property type="entry name" value="WH_DNA-bd_sf"/>
</dbReference>
<accession>A0A542DYQ0</accession>
<dbReference type="SUPFAM" id="SSF46785">
    <property type="entry name" value="Winged helix' DNA-binding domain"/>
    <property type="match status" value="1"/>
</dbReference>
<reference evidence="1 2" key="1">
    <citation type="submission" date="2019-06" db="EMBL/GenBank/DDBJ databases">
        <title>Sequencing the genomes of 1000 actinobacteria strains.</title>
        <authorList>
            <person name="Klenk H.-P."/>
        </authorList>
    </citation>
    <scope>NUCLEOTIDE SEQUENCE [LARGE SCALE GENOMIC DNA]</scope>
    <source>
        <strain evidence="1 2">DSM 18607</strain>
    </source>
</reference>
<evidence type="ECO:0000313" key="1">
    <source>
        <dbReference type="EMBL" id="TQJ08230.1"/>
    </source>
</evidence>
<dbReference type="OrthoDB" id="3526885at2"/>
<protein>
    <recommendedName>
        <fullName evidence="3">ArsR family transcriptional regulator</fullName>
    </recommendedName>
</protein>
<organism evidence="1 2">
    <name type="scientific">Lapillicoccus jejuensis</name>
    <dbReference type="NCBI Taxonomy" id="402171"/>
    <lineage>
        <taxon>Bacteria</taxon>
        <taxon>Bacillati</taxon>
        <taxon>Actinomycetota</taxon>
        <taxon>Actinomycetes</taxon>
        <taxon>Micrococcales</taxon>
        <taxon>Intrasporangiaceae</taxon>
        <taxon>Lapillicoccus</taxon>
    </lineage>
</organism>
<proteinExistence type="predicted"/>
<keyword evidence="2" id="KW-1185">Reference proteome</keyword>
<sequence>MQTAPPVLLPLLRSGLQARILALVLLSPDREWSLTEVAQIIGTTVSTVQREADRAEKAGVMTSRRLGNTRLVRAAPSPATGPLTQLLLVTFGPPQVVAEELGDVTGLAGLYIFGSWAARYDGVDGPSPADVDVLALGRPDRDELDEGADRARRRLGREVNVTVRSLDWWRGGDDALRTEILRRPLVTIVAAPETTGTETTGASS</sequence>
<evidence type="ECO:0000313" key="2">
    <source>
        <dbReference type="Proteomes" id="UP000317893"/>
    </source>
</evidence>
<dbReference type="RefSeq" id="WP_141847769.1">
    <property type="nucleotide sequence ID" value="NZ_BAAAPR010000002.1"/>
</dbReference>
<dbReference type="Proteomes" id="UP000317893">
    <property type="component" value="Unassembled WGS sequence"/>
</dbReference>
<comment type="caution">
    <text evidence="1">The sequence shown here is derived from an EMBL/GenBank/DDBJ whole genome shotgun (WGS) entry which is preliminary data.</text>
</comment>
<evidence type="ECO:0008006" key="3">
    <source>
        <dbReference type="Google" id="ProtNLM"/>
    </source>
</evidence>
<dbReference type="EMBL" id="VFMN01000001">
    <property type="protein sequence ID" value="TQJ08230.1"/>
    <property type="molecule type" value="Genomic_DNA"/>
</dbReference>
<name>A0A542DYQ0_9MICO</name>
<gene>
    <name evidence="1" type="ORF">FB458_1314</name>
</gene>
<dbReference type="AlphaFoldDB" id="A0A542DYQ0"/>